<organism evidence="1 2">
    <name type="scientific">Mycobacterium asiaticum</name>
    <dbReference type="NCBI Taxonomy" id="1790"/>
    <lineage>
        <taxon>Bacteria</taxon>
        <taxon>Bacillati</taxon>
        <taxon>Actinomycetota</taxon>
        <taxon>Actinomycetes</taxon>
        <taxon>Mycobacteriales</taxon>
        <taxon>Mycobacteriaceae</taxon>
        <taxon>Mycobacterium</taxon>
    </lineage>
</organism>
<evidence type="ECO:0000313" key="2">
    <source>
        <dbReference type="Proteomes" id="UP000093629"/>
    </source>
</evidence>
<protein>
    <submittedName>
        <fullName evidence="1">Tryptophanase</fullName>
    </submittedName>
</protein>
<sequence>MAQARPRIISDEDMAWLLVDAVQSCLTGYERTIFFAELGCGEGFLAIKRILNAVLSARRALSVAILSKLAGWLNGHAGNPDEPRLRIMLSLIRLQQIEAA</sequence>
<dbReference type="Proteomes" id="UP000093629">
    <property type="component" value="Unassembled WGS sequence"/>
</dbReference>
<gene>
    <name evidence="1" type="ORF">A5636_08590</name>
</gene>
<keyword evidence="2" id="KW-1185">Reference proteome</keyword>
<reference evidence="1 2" key="1">
    <citation type="submission" date="2016-06" db="EMBL/GenBank/DDBJ databases">
        <authorList>
            <person name="Kjaerup R.B."/>
            <person name="Dalgaard T.S."/>
            <person name="Juul-Madsen H.R."/>
        </authorList>
    </citation>
    <scope>NUCLEOTIDE SEQUENCE [LARGE SCALE GENOMIC DNA]</scope>
    <source>
        <strain evidence="1 2">1245139.5</strain>
    </source>
</reference>
<evidence type="ECO:0000313" key="1">
    <source>
        <dbReference type="EMBL" id="OBK14427.1"/>
    </source>
</evidence>
<dbReference type="OrthoDB" id="4732955at2"/>
<accession>A0A1A3N223</accession>
<dbReference type="AlphaFoldDB" id="A0A1A3N223"/>
<dbReference type="EMBL" id="LZLQ01000098">
    <property type="protein sequence ID" value="OBK14427.1"/>
    <property type="molecule type" value="Genomic_DNA"/>
</dbReference>
<comment type="caution">
    <text evidence="1">The sequence shown here is derived from an EMBL/GenBank/DDBJ whole genome shotgun (WGS) entry which is preliminary data.</text>
</comment>
<proteinExistence type="predicted"/>
<name>A0A1A3N223_MYCAS</name>